<gene>
    <name evidence="1" type="ORF">HAT86_13165</name>
</gene>
<reference evidence="1" key="1">
    <citation type="submission" date="2020-03" db="EMBL/GenBank/DDBJ databases">
        <title>Roseovarius gahaiensis sp. nov., isolated from Gahai Saline Lake, China.</title>
        <authorList>
            <person name="Sun X."/>
        </authorList>
    </citation>
    <scope>NUCLEOTIDE SEQUENCE</scope>
    <source>
        <strain evidence="1">GH877</strain>
    </source>
</reference>
<dbReference type="RefSeq" id="WP_167198580.1">
    <property type="nucleotide sequence ID" value="NZ_JAAORB010000032.1"/>
</dbReference>
<protein>
    <submittedName>
        <fullName evidence="1">Uncharacterized protein</fullName>
    </submittedName>
</protein>
<keyword evidence="2" id="KW-1185">Reference proteome</keyword>
<dbReference type="EMBL" id="JAAORB010000032">
    <property type="protein sequence ID" value="NHQ75403.1"/>
    <property type="molecule type" value="Genomic_DNA"/>
</dbReference>
<evidence type="ECO:0000313" key="1">
    <source>
        <dbReference type="EMBL" id="NHQ75403.1"/>
    </source>
</evidence>
<dbReference type="Proteomes" id="UP000639775">
    <property type="component" value="Unassembled WGS sequence"/>
</dbReference>
<sequence>MKHRSLFETPSPALTMEDANRILDALGPMPAEVLAAMVDYGLSDHEIGRYFKLPHDMIAKLREHWGINGNA</sequence>
<organism evidence="1 2">
    <name type="scientific">Roseovarius gahaiensis</name>
    <dbReference type="NCBI Taxonomy" id="2716691"/>
    <lineage>
        <taxon>Bacteria</taxon>
        <taxon>Pseudomonadati</taxon>
        <taxon>Pseudomonadota</taxon>
        <taxon>Alphaproteobacteria</taxon>
        <taxon>Rhodobacterales</taxon>
        <taxon>Roseobacteraceae</taxon>
        <taxon>Roseovarius</taxon>
    </lineage>
</organism>
<evidence type="ECO:0000313" key="2">
    <source>
        <dbReference type="Proteomes" id="UP000639775"/>
    </source>
</evidence>
<proteinExistence type="predicted"/>
<name>A0A967BHS4_9RHOB</name>
<accession>A0A967BHS4</accession>
<dbReference type="AlphaFoldDB" id="A0A967BHS4"/>
<comment type="caution">
    <text evidence="1">The sequence shown here is derived from an EMBL/GenBank/DDBJ whole genome shotgun (WGS) entry which is preliminary data.</text>
</comment>